<evidence type="ECO:0000256" key="3">
    <source>
        <dbReference type="ARBA" id="ARBA00022525"/>
    </source>
</evidence>
<dbReference type="InterPro" id="IPR006626">
    <property type="entry name" value="PbH1"/>
</dbReference>
<dbReference type="Pfam" id="PF07602">
    <property type="entry name" value="DUF1565"/>
    <property type="match status" value="1"/>
</dbReference>
<dbReference type="Pfam" id="PF22842">
    <property type="entry name" value="Pel9A-like_beta_helix"/>
    <property type="match status" value="1"/>
</dbReference>
<reference evidence="13 14" key="1">
    <citation type="submission" date="2021-01" db="EMBL/GenBank/DDBJ databases">
        <title>Whole genome shotgun sequence of Microbispora siamensis NBRC 104113.</title>
        <authorList>
            <person name="Komaki H."/>
            <person name="Tamura T."/>
        </authorList>
    </citation>
    <scope>NUCLEOTIDE SEQUENCE [LARGE SCALE GENOMIC DNA]</scope>
    <source>
        <strain evidence="13 14">NBRC 104113</strain>
    </source>
</reference>
<keyword evidence="7" id="KW-0456">Lyase</keyword>
<keyword evidence="4" id="KW-0479">Metal-binding</keyword>
<dbReference type="InterPro" id="IPR012334">
    <property type="entry name" value="Pectin_lyas_fold"/>
</dbReference>
<feature type="chain" id="PRO_5045715108" description="Pectate lyase" evidence="10">
    <location>
        <begin position="21"/>
        <end position="597"/>
    </location>
</feature>
<evidence type="ECO:0000259" key="11">
    <source>
        <dbReference type="Pfam" id="PF07602"/>
    </source>
</evidence>
<dbReference type="Gene3D" id="2.160.20.10">
    <property type="entry name" value="Single-stranded right-handed beta-helix, Pectin lyase-like"/>
    <property type="match status" value="1"/>
</dbReference>
<evidence type="ECO:0000256" key="2">
    <source>
        <dbReference type="ARBA" id="ARBA00004613"/>
    </source>
</evidence>
<comment type="similarity">
    <text evidence="8">Belongs to the polysaccharide lyase 9 family.</text>
</comment>
<name>A0ABQ4H150_9ACTN</name>
<keyword evidence="14" id="KW-1185">Reference proteome</keyword>
<feature type="domain" description="Pel9A-like right handed beta-helix region" evidence="12">
    <location>
        <begin position="350"/>
        <end position="510"/>
    </location>
</feature>
<evidence type="ECO:0000313" key="13">
    <source>
        <dbReference type="EMBL" id="GIH67403.1"/>
    </source>
</evidence>
<organism evidence="13 14">
    <name type="scientific">Microbispora siamensis</name>
    <dbReference type="NCBI Taxonomy" id="564413"/>
    <lineage>
        <taxon>Bacteria</taxon>
        <taxon>Bacillati</taxon>
        <taxon>Actinomycetota</taxon>
        <taxon>Actinomycetes</taxon>
        <taxon>Streptosporangiales</taxon>
        <taxon>Streptosporangiaceae</taxon>
        <taxon>Microbispora</taxon>
    </lineage>
</organism>
<evidence type="ECO:0000256" key="7">
    <source>
        <dbReference type="ARBA" id="ARBA00023239"/>
    </source>
</evidence>
<evidence type="ECO:0000256" key="8">
    <source>
        <dbReference type="ARBA" id="ARBA00038263"/>
    </source>
</evidence>
<feature type="signal peptide" evidence="10">
    <location>
        <begin position="1"/>
        <end position="20"/>
    </location>
</feature>
<feature type="region of interest" description="Disordered" evidence="9">
    <location>
        <begin position="188"/>
        <end position="245"/>
    </location>
</feature>
<sequence>MLVTALATLTALATAPGALGATLFGDDFEDGDTGGWSKSGGTWSVVSDGSAALRQSKLPSDLARVFAGSTAWTDYAVQTRVRPITLSGATSYVGLAARSTSSTTFDRLVLTGEGRAELQAVRSGAVSVLASVPLVVVPGSWYTLRIEESGGTVRGYVDGTAVGSGASQSGKGRIGLQTLGATASFDDVEAGDVSSPSPSPSPSPSTSRSPSPSASPSASPSPSATPGTGTLVVAANGADTNPGTLDRPLATIQKAVDLAQPGTVIAIRGGTYPLTANIQILKSGTADRPITMTAYGTERVVIDGESLPNTPAPVGGSIPRAQRGAIHMEAAHWRLVNLEIVNSPYALYCDGCDDNVFERLSTHDNYETGVQIQGASSGNLVLDLDSYGNRDPRKNGESADGLGIKEGSGTGNVVRGARLWNNSDDGFDAWEFLSPITIEDSVAYGNGYNRWSLPDYTGDGNGFKLGGGGDTDPPAAHVVRNSIAYGNSAGGFIDNANPGAITIDHSTAWHNVKTGFDASDAAATLTRNLSVGNGTAAVLGAAANGSGNSWDIGGTWNDAALVSTDSSTLTGPRRADGSIPPSDFLRPRNGADVGARL</sequence>
<evidence type="ECO:0000259" key="12">
    <source>
        <dbReference type="Pfam" id="PF22842"/>
    </source>
</evidence>
<dbReference type="Proteomes" id="UP000660454">
    <property type="component" value="Unassembled WGS sequence"/>
</dbReference>
<proteinExistence type="inferred from homology"/>
<feature type="compositionally biased region" description="Low complexity" evidence="9">
    <location>
        <begin position="204"/>
        <end position="226"/>
    </location>
</feature>
<dbReference type="SMART" id="SM00710">
    <property type="entry name" value="PbH1"/>
    <property type="match status" value="5"/>
</dbReference>
<evidence type="ECO:0000256" key="6">
    <source>
        <dbReference type="ARBA" id="ARBA00022837"/>
    </source>
</evidence>
<comment type="subcellular location">
    <subcellularLocation>
        <location evidence="2">Secreted</location>
    </subcellularLocation>
</comment>
<feature type="domain" description="DUF1565" evidence="11">
    <location>
        <begin position="236"/>
        <end position="272"/>
    </location>
</feature>
<evidence type="ECO:0000256" key="4">
    <source>
        <dbReference type="ARBA" id="ARBA00022723"/>
    </source>
</evidence>
<keyword evidence="3" id="KW-0964">Secreted</keyword>
<gene>
    <name evidence="13" type="ORF">Msi02_82200</name>
</gene>
<comment type="cofactor">
    <cofactor evidence="1">
        <name>Ca(2+)</name>
        <dbReference type="ChEBI" id="CHEBI:29108"/>
    </cofactor>
</comment>
<evidence type="ECO:0000256" key="5">
    <source>
        <dbReference type="ARBA" id="ARBA00022729"/>
    </source>
</evidence>
<evidence type="ECO:0000313" key="14">
    <source>
        <dbReference type="Proteomes" id="UP000660454"/>
    </source>
</evidence>
<dbReference type="Gene3D" id="2.60.120.560">
    <property type="entry name" value="Exo-inulinase, domain 1"/>
    <property type="match status" value="1"/>
</dbReference>
<evidence type="ECO:0000256" key="9">
    <source>
        <dbReference type="SAM" id="MobiDB-lite"/>
    </source>
</evidence>
<dbReference type="InterPro" id="IPR011459">
    <property type="entry name" value="DUF1565"/>
</dbReference>
<evidence type="ECO:0000256" key="10">
    <source>
        <dbReference type="SAM" id="SignalP"/>
    </source>
</evidence>
<dbReference type="PANTHER" id="PTHR40088:SF1">
    <property type="entry name" value="PECTATE LYASE PEL9"/>
    <property type="match status" value="1"/>
</dbReference>
<dbReference type="InterPro" id="IPR053868">
    <property type="entry name" value="Pel9A-like_beta_helix"/>
</dbReference>
<evidence type="ECO:0000256" key="1">
    <source>
        <dbReference type="ARBA" id="ARBA00001913"/>
    </source>
</evidence>
<protein>
    <recommendedName>
        <fullName evidence="15">Pectate lyase</fullName>
    </recommendedName>
</protein>
<dbReference type="PANTHER" id="PTHR40088">
    <property type="entry name" value="PECTATE LYASE (EUROFUNG)"/>
    <property type="match status" value="1"/>
</dbReference>
<dbReference type="InterPro" id="IPR052052">
    <property type="entry name" value="Polysaccharide_Lyase_9"/>
</dbReference>
<accession>A0ABQ4H150</accession>
<dbReference type="InterPro" id="IPR011050">
    <property type="entry name" value="Pectin_lyase_fold/virulence"/>
</dbReference>
<dbReference type="SUPFAM" id="SSF51126">
    <property type="entry name" value="Pectin lyase-like"/>
    <property type="match status" value="1"/>
</dbReference>
<dbReference type="EMBL" id="BOOF01000075">
    <property type="protein sequence ID" value="GIH67403.1"/>
    <property type="molecule type" value="Genomic_DNA"/>
</dbReference>
<keyword evidence="5 10" id="KW-0732">Signal</keyword>
<comment type="caution">
    <text evidence="13">The sequence shown here is derived from an EMBL/GenBank/DDBJ whole genome shotgun (WGS) entry which is preliminary data.</text>
</comment>
<feature type="region of interest" description="Disordered" evidence="9">
    <location>
        <begin position="565"/>
        <end position="597"/>
    </location>
</feature>
<evidence type="ECO:0008006" key="15">
    <source>
        <dbReference type="Google" id="ProtNLM"/>
    </source>
</evidence>
<keyword evidence="6" id="KW-0106">Calcium</keyword>